<keyword evidence="1" id="KW-0547">Nucleotide-binding</keyword>
<keyword evidence="1" id="KW-0378">Hydrolase</keyword>
<reference evidence="1" key="1">
    <citation type="submission" date="2020-07" db="EMBL/GenBank/DDBJ databases">
        <title>Multicomponent nature underlies the extraordinary mechanical properties of spider dragline silk.</title>
        <authorList>
            <person name="Kono N."/>
            <person name="Nakamura H."/>
            <person name="Mori M."/>
            <person name="Yoshida Y."/>
            <person name="Ohtoshi R."/>
            <person name="Malay A.D."/>
            <person name="Moran D.A.P."/>
            <person name="Tomita M."/>
            <person name="Numata K."/>
            <person name="Arakawa K."/>
        </authorList>
    </citation>
    <scope>NUCLEOTIDE SEQUENCE</scope>
</reference>
<evidence type="ECO:0000313" key="1">
    <source>
        <dbReference type="EMBL" id="GFQ89578.1"/>
    </source>
</evidence>
<keyword evidence="2" id="KW-1185">Reference proteome</keyword>
<dbReference type="GO" id="GO:0004386">
    <property type="term" value="F:helicase activity"/>
    <property type="evidence" value="ECO:0007669"/>
    <property type="project" value="UniProtKB-KW"/>
</dbReference>
<comment type="caution">
    <text evidence="1">The sequence shown here is derived from an EMBL/GenBank/DDBJ whole genome shotgun (WGS) entry which is preliminary data.</text>
</comment>
<accession>A0A8X6GTV4</accession>
<sequence length="88" mass="10050">MVPINRRSATVPLSQNRSINAKRNQLPLNPTLSLTIHKSQGGVFDEIVYKYSEAQSQPLVYVDLSRITAQKILHIVPTDRCQRFHHGR</sequence>
<keyword evidence="1" id="KW-0067">ATP-binding</keyword>
<proteinExistence type="predicted"/>
<dbReference type="Proteomes" id="UP000887116">
    <property type="component" value="Unassembled WGS sequence"/>
</dbReference>
<dbReference type="OrthoDB" id="6512704at2759"/>
<organism evidence="1 2">
    <name type="scientific">Trichonephila clavata</name>
    <name type="common">Joro spider</name>
    <name type="synonym">Nephila clavata</name>
    <dbReference type="NCBI Taxonomy" id="2740835"/>
    <lineage>
        <taxon>Eukaryota</taxon>
        <taxon>Metazoa</taxon>
        <taxon>Ecdysozoa</taxon>
        <taxon>Arthropoda</taxon>
        <taxon>Chelicerata</taxon>
        <taxon>Arachnida</taxon>
        <taxon>Araneae</taxon>
        <taxon>Araneomorphae</taxon>
        <taxon>Entelegynae</taxon>
        <taxon>Araneoidea</taxon>
        <taxon>Nephilidae</taxon>
        <taxon>Trichonephila</taxon>
    </lineage>
</organism>
<protein>
    <submittedName>
        <fullName evidence="1">ATP-dependent DNA helicase</fullName>
    </submittedName>
</protein>
<evidence type="ECO:0000313" key="2">
    <source>
        <dbReference type="Proteomes" id="UP000887116"/>
    </source>
</evidence>
<dbReference type="AlphaFoldDB" id="A0A8X6GTV4"/>
<name>A0A8X6GTV4_TRICU</name>
<dbReference type="EMBL" id="BMAO01023578">
    <property type="protein sequence ID" value="GFQ89578.1"/>
    <property type="molecule type" value="Genomic_DNA"/>
</dbReference>
<keyword evidence="1" id="KW-0347">Helicase</keyword>
<gene>
    <name evidence="1" type="primary">PIF1</name>
    <name evidence="1" type="ORF">TNCT_503561</name>
</gene>
<dbReference type="SUPFAM" id="SSF52540">
    <property type="entry name" value="P-loop containing nucleoside triphosphate hydrolases"/>
    <property type="match status" value="1"/>
</dbReference>
<dbReference type="InterPro" id="IPR027417">
    <property type="entry name" value="P-loop_NTPase"/>
</dbReference>